<evidence type="ECO:0000313" key="4">
    <source>
        <dbReference type="EMBL" id="CAI8011557.1"/>
    </source>
</evidence>
<feature type="domain" description="G" evidence="3">
    <location>
        <begin position="2"/>
        <end position="111"/>
    </location>
</feature>
<reference evidence="4" key="1">
    <citation type="submission" date="2023-03" db="EMBL/GenBank/DDBJ databases">
        <authorList>
            <person name="Steffen K."/>
            <person name="Cardenas P."/>
        </authorList>
    </citation>
    <scope>NUCLEOTIDE SEQUENCE</scope>
</reference>
<gene>
    <name evidence="4" type="ORF">GBAR_LOCUS7447</name>
</gene>
<evidence type="ECO:0000256" key="1">
    <source>
        <dbReference type="ARBA" id="ARBA00022741"/>
    </source>
</evidence>
<sequence length="215" mass="23651">MKIGIVGRPQVGKTTVFNILAQSNAEIGGYTSRGQINLSTANVPDERLAQITKISESKKTTPATIDYVDVAGVTKTDMEQAELDSGMLSELRTVDALAHVVRLFEDETVPHVDGNVDAERDIESVALEFALADFQIVEGRLTRLRKQFQNQKLPEQLSEIKLLEACQKTLEAGKPLRILDLSANEEKLIRGYGFLTQKPLLLVCNIGETQLDAAD</sequence>
<dbReference type="PANTHER" id="PTHR23305">
    <property type="entry name" value="OBG GTPASE FAMILY"/>
    <property type="match status" value="1"/>
</dbReference>
<dbReference type="GO" id="GO:0005525">
    <property type="term" value="F:GTP binding"/>
    <property type="evidence" value="ECO:0007669"/>
    <property type="project" value="InterPro"/>
</dbReference>
<keyword evidence="5" id="KW-1185">Reference proteome</keyword>
<name>A0AA35RIC0_GEOBA</name>
<organism evidence="4 5">
    <name type="scientific">Geodia barretti</name>
    <name type="common">Barrett's horny sponge</name>
    <dbReference type="NCBI Taxonomy" id="519541"/>
    <lineage>
        <taxon>Eukaryota</taxon>
        <taxon>Metazoa</taxon>
        <taxon>Porifera</taxon>
        <taxon>Demospongiae</taxon>
        <taxon>Heteroscleromorpha</taxon>
        <taxon>Tetractinellida</taxon>
        <taxon>Astrophorina</taxon>
        <taxon>Geodiidae</taxon>
        <taxon>Geodia</taxon>
    </lineage>
</organism>
<dbReference type="Gene3D" id="1.10.150.300">
    <property type="entry name" value="TGS-like domain"/>
    <property type="match status" value="1"/>
</dbReference>
<dbReference type="InterPro" id="IPR006073">
    <property type="entry name" value="GTP-bd"/>
</dbReference>
<protein>
    <submittedName>
        <fullName evidence="4">Ribosome-binding ATPase YchF</fullName>
    </submittedName>
</protein>
<comment type="caution">
    <text evidence="4">The sequence shown here is derived from an EMBL/GenBank/DDBJ whole genome shotgun (WGS) entry which is preliminary data.</text>
</comment>
<dbReference type="PRINTS" id="PR00326">
    <property type="entry name" value="GTP1OBG"/>
</dbReference>
<dbReference type="Gene3D" id="3.40.50.300">
    <property type="entry name" value="P-loop containing nucleotide triphosphate hydrolases"/>
    <property type="match status" value="1"/>
</dbReference>
<keyword evidence="1" id="KW-0547">Nucleotide-binding</keyword>
<evidence type="ECO:0000256" key="2">
    <source>
        <dbReference type="ARBA" id="ARBA00022840"/>
    </source>
</evidence>
<dbReference type="PANTHER" id="PTHR23305:SF18">
    <property type="entry name" value="OBG-TYPE G DOMAIN-CONTAINING PROTEIN"/>
    <property type="match status" value="1"/>
</dbReference>
<proteinExistence type="predicted"/>
<dbReference type="GO" id="GO:0016887">
    <property type="term" value="F:ATP hydrolysis activity"/>
    <property type="evidence" value="ECO:0007669"/>
    <property type="project" value="TreeGrafter"/>
</dbReference>
<dbReference type="InterPro" id="IPR027417">
    <property type="entry name" value="P-loop_NTPase"/>
</dbReference>
<keyword evidence="2" id="KW-0067">ATP-binding</keyword>
<dbReference type="InterPro" id="IPR023192">
    <property type="entry name" value="TGS-like_dom_sf"/>
</dbReference>
<evidence type="ECO:0000313" key="5">
    <source>
        <dbReference type="Proteomes" id="UP001174909"/>
    </source>
</evidence>
<evidence type="ECO:0000259" key="3">
    <source>
        <dbReference type="Pfam" id="PF01926"/>
    </source>
</evidence>
<dbReference type="Pfam" id="PF01926">
    <property type="entry name" value="MMR_HSR1"/>
    <property type="match status" value="1"/>
</dbReference>
<dbReference type="Proteomes" id="UP001174909">
    <property type="component" value="Unassembled WGS sequence"/>
</dbReference>
<dbReference type="SUPFAM" id="SSF52540">
    <property type="entry name" value="P-loop containing nucleoside triphosphate hydrolases"/>
    <property type="match status" value="1"/>
</dbReference>
<dbReference type="GO" id="GO:0005737">
    <property type="term" value="C:cytoplasm"/>
    <property type="evidence" value="ECO:0007669"/>
    <property type="project" value="TreeGrafter"/>
</dbReference>
<dbReference type="AlphaFoldDB" id="A0AA35RIC0"/>
<accession>A0AA35RIC0</accession>
<dbReference type="GO" id="GO:0005524">
    <property type="term" value="F:ATP binding"/>
    <property type="evidence" value="ECO:0007669"/>
    <property type="project" value="UniProtKB-KW"/>
</dbReference>
<dbReference type="FunFam" id="1.10.150.300:FF:000001">
    <property type="entry name" value="Ribosome-binding ATPase YchF"/>
    <property type="match status" value="1"/>
</dbReference>
<dbReference type="EMBL" id="CASHTH010001108">
    <property type="protein sequence ID" value="CAI8011557.1"/>
    <property type="molecule type" value="Genomic_DNA"/>
</dbReference>